<dbReference type="Gene3D" id="3.60.15.10">
    <property type="entry name" value="Ribonuclease Z/Hydroxyacylglutathione hydrolase-like"/>
    <property type="match status" value="1"/>
</dbReference>
<dbReference type="InterPro" id="IPR001279">
    <property type="entry name" value="Metallo-B-lactamas"/>
</dbReference>
<dbReference type="RefSeq" id="WP_248826555.1">
    <property type="nucleotide sequence ID" value="NZ_JALKFT010000034.1"/>
</dbReference>
<feature type="domain" description="Metallo-beta-lactamase" evidence="1">
    <location>
        <begin position="41"/>
        <end position="226"/>
    </location>
</feature>
<accession>A0ABT0K4M6</accession>
<dbReference type="SMART" id="SM00849">
    <property type="entry name" value="Lactamase_B"/>
    <property type="match status" value="1"/>
</dbReference>
<proteinExistence type="predicted"/>
<keyword evidence="3" id="KW-1185">Reference proteome</keyword>
<evidence type="ECO:0000313" key="2">
    <source>
        <dbReference type="EMBL" id="MCK9878454.1"/>
    </source>
</evidence>
<reference evidence="2 3" key="1">
    <citation type="submission" date="2022-04" db="EMBL/GenBank/DDBJ databases">
        <title>Genome diversity in the genus Frankia.</title>
        <authorList>
            <person name="Carlos-Shanley C."/>
            <person name="Hahn D."/>
        </authorList>
    </citation>
    <scope>NUCLEOTIDE SEQUENCE [LARGE SCALE GENOMIC DNA]</scope>
    <source>
        <strain evidence="2 3">Ag45/Mut15</strain>
    </source>
</reference>
<dbReference type="Proteomes" id="UP001201873">
    <property type="component" value="Unassembled WGS sequence"/>
</dbReference>
<dbReference type="Pfam" id="PF00753">
    <property type="entry name" value="Lactamase_B"/>
    <property type="match status" value="1"/>
</dbReference>
<dbReference type="CDD" id="cd16282">
    <property type="entry name" value="metallo-hydrolase-like_MBL-fold"/>
    <property type="match status" value="1"/>
</dbReference>
<dbReference type="SUPFAM" id="SSF56281">
    <property type="entry name" value="Metallo-hydrolase/oxidoreductase"/>
    <property type="match status" value="1"/>
</dbReference>
<evidence type="ECO:0000259" key="1">
    <source>
        <dbReference type="SMART" id="SM00849"/>
    </source>
</evidence>
<sequence>MSTQSQGFAGRDPSAAPDAAQLCELRPGVYAWVQPDGSWWVNNAGAVSGDGETLVIDTCATARRTHRFLTALGDVTGGAPIRWAVNTHQHGDHTYGNSLLPAATVLIGHERMREGLRTDPIIDGCPAFWSPIPDWGRVRRRLPDVTITAAATVHVGERRVDLLHPGGPAHTTGDLVAWLPDDRILFAGDLLFAGLTPLVFMGSVTGALTALDWLAGMAPEVIVPGHGPVLAGGEIDRVLDEHRRYFQFVLSEADRGLARGATPLEIARDARLGEFADWADAERLVLNLHRVHADHAGHELDLVAALCDAVTWLGHPMPTSV</sequence>
<organism evidence="2 3">
    <name type="scientific">Frankia umida</name>
    <dbReference type="NCBI Taxonomy" id="573489"/>
    <lineage>
        <taxon>Bacteria</taxon>
        <taxon>Bacillati</taxon>
        <taxon>Actinomycetota</taxon>
        <taxon>Actinomycetes</taxon>
        <taxon>Frankiales</taxon>
        <taxon>Frankiaceae</taxon>
        <taxon>Frankia</taxon>
    </lineage>
</organism>
<comment type="caution">
    <text evidence="2">The sequence shown here is derived from an EMBL/GenBank/DDBJ whole genome shotgun (WGS) entry which is preliminary data.</text>
</comment>
<name>A0ABT0K4M6_9ACTN</name>
<dbReference type="InterPro" id="IPR050855">
    <property type="entry name" value="NDM-1-like"/>
</dbReference>
<dbReference type="PANTHER" id="PTHR42951">
    <property type="entry name" value="METALLO-BETA-LACTAMASE DOMAIN-CONTAINING"/>
    <property type="match status" value="1"/>
</dbReference>
<dbReference type="PANTHER" id="PTHR42951:SF4">
    <property type="entry name" value="ACYL-COENZYME A THIOESTERASE MBLAC2"/>
    <property type="match status" value="1"/>
</dbReference>
<protein>
    <submittedName>
        <fullName evidence="2">MBL fold metallo-hydrolase</fullName>
    </submittedName>
</protein>
<evidence type="ECO:0000313" key="3">
    <source>
        <dbReference type="Proteomes" id="UP001201873"/>
    </source>
</evidence>
<gene>
    <name evidence="2" type="ORF">MXD59_22240</name>
</gene>
<dbReference type="EMBL" id="JALKFT010000034">
    <property type="protein sequence ID" value="MCK9878454.1"/>
    <property type="molecule type" value="Genomic_DNA"/>
</dbReference>
<dbReference type="InterPro" id="IPR036866">
    <property type="entry name" value="RibonucZ/Hydroxyglut_hydro"/>
</dbReference>